<dbReference type="InterPro" id="IPR003728">
    <property type="entry name" value="Ribosome_maturation_RimP"/>
</dbReference>
<reference evidence="5" key="1">
    <citation type="submission" date="2018-05" db="EMBL/GenBank/DDBJ databases">
        <authorList>
            <person name="Lanie J.A."/>
            <person name="Ng W.-L."/>
            <person name="Kazmierczak K.M."/>
            <person name="Andrzejewski T.M."/>
            <person name="Davidsen T.M."/>
            <person name="Wayne K.J."/>
            <person name="Tettelin H."/>
            <person name="Glass J.I."/>
            <person name="Rusch D."/>
            <person name="Podicherti R."/>
            <person name="Tsui H.-C.T."/>
            <person name="Winkler M.E."/>
        </authorList>
    </citation>
    <scope>NUCLEOTIDE SEQUENCE</scope>
</reference>
<evidence type="ECO:0000259" key="4">
    <source>
        <dbReference type="Pfam" id="PF17384"/>
    </source>
</evidence>
<proteinExistence type="inferred from homology"/>
<evidence type="ECO:0000256" key="2">
    <source>
        <dbReference type="ARBA" id="ARBA00022517"/>
    </source>
</evidence>
<dbReference type="AlphaFoldDB" id="A0A382MRJ0"/>
<keyword evidence="1" id="KW-0963">Cytoplasm</keyword>
<dbReference type="GO" id="GO:0006412">
    <property type="term" value="P:translation"/>
    <property type="evidence" value="ECO:0007669"/>
    <property type="project" value="TreeGrafter"/>
</dbReference>
<evidence type="ECO:0000256" key="1">
    <source>
        <dbReference type="ARBA" id="ARBA00022490"/>
    </source>
</evidence>
<protein>
    <submittedName>
        <fullName evidence="5">Uncharacterized protein</fullName>
    </submittedName>
</protein>
<accession>A0A382MRJ0</accession>
<evidence type="ECO:0000313" key="5">
    <source>
        <dbReference type="EMBL" id="SVC49961.1"/>
    </source>
</evidence>
<sequence>MKLEDIIDSLLGKKIFIVSVNQDLHQDLVRLIVDAEHHVCLDETTEIAKQIRGSKDIQSMFPNGVRIEVSTPGIMAPLELDYQFKKNIGRKLNISLQGELNKNILGVLKDVKENGIHMISNDKKIQFYPFDDICKATVQVSF</sequence>
<keyword evidence="2" id="KW-0690">Ribosome biogenesis</keyword>
<dbReference type="SUPFAM" id="SSF75420">
    <property type="entry name" value="YhbC-like, N-terminal domain"/>
    <property type="match status" value="1"/>
</dbReference>
<name>A0A382MRJ0_9ZZZZ</name>
<dbReference type="EMBL" id="UINC01094593">
    <property type="protein sequence ID" value="SVC49961.1"/>
    <property type="molecule type" value="Genomic_DNA"/>
</dbReference>
<feature type="domain" description="Ribosome maturation factor RimP N-terminal" evidence="3">
    <location>
        <begin position="11"/>
        <end position="74"/>
    </location>
</feature>
<dbReference type="InterPro" id="IPR028998">
    <property type="entry name" value="RimP_C"/>
</dbReference>
<organism evidence="5">
    <name type="scientific">marine metagenome</name>
    <dbReference type="NCBI Taxonomy" id="408172"/>
    <lineage>
        <taxon>unclassified sequences</taxon>
        <taxon>metagenomes</taxon>
        <taxon>ecological metagenomes</taxon>
    </lineage>
</organism>
<dbReference type="GO" id="GO:0000028">
    <property type="term" value="P:ribosomal small subunit assembly"/>
    <property type="evidence" value="ECO:0007669"/>
    <property type="project" value="TreeGrafter"/>
</dbReference>
<evidence type="ECO:0000259" key="3">
    <source>
        <dbReference type="Pfam" id="PF02576"/>
    </source>
</evidence>
<dbReference type="HAMAP" id="MF_01077">
    <property type="entry name" value="RimP"/>
    <property type="match status" value="1"/>
</dbReference>
<feature type="domain" description="Ribosome maturation factor RimP C-terminal" evidence="4">
    <location>
        <begin position="82"/>
        <end position="142"/>
    </location>
</feature>
<dbReference type="Pfam" id="PF17384">
    <property type="entry name" value="DUF150_C"/>
    <property type="match status" value="1"/>
</dbReference>
<dbReference type="InterPro" id="IPR028989">
    <property type="entry name" value="RimP_N"/>
</dbReference>
<dbReference type="PANTHER" id="PTHR33867">
    <property type="entry name" value="RIBOSOME MATURATION FACTOR RIMP"/>
    <property type="match status" value="1"/>
</dbReference>
<dbReference type="Pfam" id="PF02576">
    <property type="entry name" value="RimP_N"/>
    <property type="match status" value="1"/>
</dbReference>
<gene>
    <name evidence="5" type="ORF">METZ01_LOCUS302815</name>
</gene>
<dbReference type="InterPro" id="IPR035956">
    <property type="entry name" value="RimP_N_sf"/>
</dbReference>
<dbReference type="GO" id="GO:0005829">
    <property type="term" value="C:cytosol"/>
    <property type="evidence" value="ECO:0007669"/>
    <property type="project" value="TreeGrafter"/>
</dbReference>
<dbReference type="PANTHER" id="PTHR33867:SF1">
    <property type="entry name" value="RIBOSOME MATURATION FACTOR RIMP"/>
    <property type="match status" value="1"/>
</dbReference>